<dbReference type="CDD" id="cd07042">
    <property type="entry name" value="STAS_SulP_like_sulfate_transporter"/>
    <property type="match status" value="1"/>
</dbReference>
<feature type="transmembrane region" description="Helical" evidence="5">
    <location>
        <begin position="482"/>
        <end position="501"/>
    </location>
</feature>
<accession>A0ABU9DCU4</accession>
<dbReference type="InterPro" id="IPR011547">
    <property type="entry name" value="SLC26A/SulP_dom"/>
</dbReference>
<feature type="transmembrane region" description="Helical" evidence="5">
    <location>
        <begin position="78"/>
        <end position="97"/>
    </location>
</feature>
<evidence type="ECO:0000259" key="6">
    <source>
        <dbReference type="PROSITE" id="PS50801"/>
    </source>
</evidence>
<dbReference type="EMBL" id="JBBPCO010000016">
    <property type="protein sequence ID" value="MEK8090781.1"/>
    <property type="molecule type" value="Genomic_DNA"/>
</dbReference>
<dbReference type="PANTHER" id="PTHR11814">
    <property type="entry name" value="SULFATE TRANSPORTER"/>
    <property type="match status" value="1"/>
</dbReference>
<evidence type="ECO:0000256" key="2">
    <source>
        <dbReference type="ARBA" id="ARBA00022692"/>
    </source>
</evidence>
<protein>
    <submittedName>
        <fullName evidence="7">SulP family inorganic anion transporter</fullName>
    </submittedName>
</protein>
<dbReference type="Pfam" id="PF01740">
    <property type="entry name" value="STAS"/>
    <property type="match status" value="1"/>
</dbReference>
<feature type="transmembrane region" description="Helical" evidence="5">
    <location>
        <begin position="103"/>
        <end position="125"/>
    </location>
</feature>
<evidence type="ECO:0000256" key="4">
    <source>
        <dbReference type="ARBA" id="ARBA00023136"/>
    </source>
</evidence>
<dbReference type="Proteomes" id="UP001446205">
    <property type="component" value="Unassembled WGS sequence"/>
</dbReference>
<feature type="transmembrane region" description="Helical" evidence="5">
    <location>
        <begin position="457"/>
        <end position="476"/>
    </location>
</feature>
<feature type="transmembrane region" description="Helical" evidence="5">
    <location>
        <begin position="382"/>
        <end position="405"/>
    </location>
</feature>
<feature type="transmembrane region" description="Helical" evidence="5">
    <location>
        <begin position="46"/>
        <end position="66"/>
    </location>
</feature>
<dbReference type="InterPro" id="IPR001902">
    <property type="entry name" value="SLC26A/SulP_fam"/>
</dbReference>
<feature type="transmembrane region" description="Helical" evidence="5">
    <location>
        <begin position="137"/>
        <end position="159"/>
    </location>
</feature>
<keyword evidence="3 5" id="KW-1133">Transmembrane helix</keyword>
<dbReference type="SUPFAM" id="SSF52091">
    <property type="entry name" value="SpoIIaa-like"/>
    <property type="match status" value="1"/>
</dbReference>
<dbReference type="InterPro" id="IPR036513">
    <property type="entry name" value="STAS_dom_sf"/>
</dbReference>
<keyword evidence="4 5" id="KW-0472">Membrane</keyword>
<dbReference type="InterPro" id="IPR002645">
    <property type="entry name" value="STAS_dom"/>
</dbReference>
<feature type="transmembrane region" description="Helical" evidence="5">
    <location>
        <begin position="204"/>
        <end position="223"/>
    </location>
</feature>
<comment type="subcellular location">
    <subcellularLocation>
        <location evidence="1">Membrane</location>
        <topology evidence="1">Multi-pass membrane protein</topology>
    </subcellularLocation>
</comment>
<dbReference type="Pfam" id="PF00916">
    <property type="entry name" value="Sulfate_transp"/>
    <property type="match status" value="2"/>
</dbReference>
<evidence type="ECO:0000256" key="5">
    <source>
        <dbReference type="SAM" id="Phobius"/>
    </source>
</evidence>
<evidence type="ECO:0000313" key="8">
    <source>
        <dbReference type="Proteomes" id="UP001446205"/>
    </source>
</evidence>
<proteinExistence type="predicted"/>
<dbReference type="PROSITE" id="PS50801">
    <property type="entry name" value="STAS"/>
    <property type="match status" value="1"/>
</dbReference>
<keyword evidence="2 5" id="KW-0812">Transmembrane</keyword>
<name>A0ABU9DCU4_9PROT</name>
<sequence>MKVLQTAFPFLAWLPQMRSSLRVDLVAGITVALILVPQSMAYAQLAGLPVVYGLYASFVPVIVGALWGSCPQLHTGPVAMLSLLSAAAVIPLAAPGSVTYIEISILLALMVGILRLGLGLARLGLLVNFVSSPVMVGFTNAAALIIGLSLLNQIIGVPMPRSDFYLADLWGVISQLPQTHLPTLAFAAGTWALIWWLGRVAPRLPVLLIAVVLATAVSAFIGFERRVEVPSTAIMDRQAAALIEGYRQTAAKIDALNAAAAAKGAELTALLKAGDELRDPMHAMRVENEIELLRAQAKLLRGDNDQRRVRLHAIPLERVDAGGVMRFHRAGSLPEGAPKLGRNWHFDGVKQGGIVLSAGGVVVGDIPQGLPTFDAPKIHWDVLLPLLPSALVMALIGLMEAVSISKAIAAKTRQRVDINKEIIGQGLANTVGSFFGAYAVSGSFSRSAVAARAGARTGFYAIISAMAVVLVLLFFTPLLHHLPQAVLAVIVMMAVFGLIRVKPLIHAWRVDRSGAVIGIATFVATLFMAPSIANGILLGVLLTAVAFLFKTMKPRAEILGRREDGVLAGLDTHGLEPLSERVVPIRFDGSLVFANVAYFDDIVLEARARFPKADTLLIVGSGINHIDATGEEKIREVAQILRESGVTLAFSGLKKQVRVAFQAGGLEELLGKENLYDSKDQALRVLLARADREASVADGGLPAVGQPVSSAGCRRLV</sequence>
<feature type="domain" description="STAS" evidence="6">
    <location>
        <begin position="582"/>
        <end position="686"/>
    </location>
</feature>
<feature type="transmembrane region" description="Helical" evidence="5">
    <location>
        <begin position="513"/>
        <end position="529"/>
    </location>
</feature>
<evidence type="ECO:0000256" key="3">
    <source>
        <dbReference type="ARBA" id="ARBA00022989"/>
    </source>
</evidence>
<dbReference type="RefSeq" id="WP_341371836.1">
    <property type="nucleotide sequence ID" value="NZ_JBBPCO010000016.1"/>
</dbReference>
<gene>
    <name evidence="7" type="ORF">WOB96_13570</name>
</gene>
<evidence type="ECO:0000313" key="7">
    <source>
        <dbReference type="EMBL" id="MEK8090781.1"/>
    </source>
</evidence>
<comment type="caution">
    <text evidence="7">The sequence shown here is derived from an EMBL/GenBank/DDBJ whole genome shotgun (WGS) entry which is preliminary data.</text>
</comment>
<feature type="transmembrane region" description="Helical" evidence="5">
    <location>
        <begin position="179"/>
        <end position="197"/>
    </location>
</feature>
<keyword evidence="8" id="KW-1185">Reference proteome</keyword>
<reference evidence="7 8" key="1">
    <citation type="submission" date="2024-04" db="EMBL/GenBank/DDBJ databases">
        <authorList>
            <person name="Abashina T."/>
            <person name="Shaikin A."/>
        </authorList>
    </citation>
    <scope>NUCLEOTIDE SEQUENCE [LARGE SCALE GENOMIC DNA]</scope>
    <source>
        <strain evidence="7 8">AAFK</strain>
    </source>
</reference>
<organism evidence="7 8">
    <name type="scientific">Thermithiobacillus plumbiphilus</name>
    <dbReference type="NCBI Taxonomy" id="1729899"/>
    <lineage>
        <taxon>Bacteria</taxon>
        <taxon>Pseudomonadati</taxon>
        <taxon>Pseudomonadota</taxon>
        <taxon>Acidithiobacillia</taxon>
        <taxon>Acidithiobacillales</taxon>
        <taxon>Thermithiobacillaceae</taxon>
        <taxon>Thermithiobacillus</taxon>
    </lineage>
</organism>
<evidence type="ECO:0000256" key="1">
    <source>
        <dbReference type="ARBA" id="ARBA00004141"/>
    </source>
</evidence>
<dbReference type="Gene3D" id="3.30.750.24">
    <property type="entry name" value="STAS domain"/>
    <property type="match status" value="1"/>
</dbReference>